<evidence type="ECO:0008006" key="4">
    <source>
        <dbReference type="Google" id="ProtNLM"/>
    </source>
</evidence>
<dbReference type="AlphaFoldDB" id="A0A8J4PX72"/>
<protein>
    <recommendedName>
        <fullName evidence="4">Transmembrane protein</fullName>
    </recommendedName>
</protein>
<keyword evidence="3" id="KW-1185">Reference proteome</keyword>
<gene>
    <name evidence="2" type="ORF">CYY_003305</name>
</gene>
<dbReference type="EMBL" id="AJWJ01000102">
    <property type="protein sequence ID" value="KAF2075381.1"/>
    <property type="molecule type" value="Genomic_DNA"/>
</dbReference>
<accession>A0A8J4PX72</accession>
<evidence type="ECO:0000256" key="1">
    <source>
        <dbReference type="SAM" id="Phobius"/>
    </source>
</evidence>
<sequence>MTTIESSSCKLLFLNDGKQLIPLEELKTVEYYAMIHYIFEFADTQAFEYYYKNHLFNGKFENCFQMLYPNPSLIPLFTNADTQDIPQFIQTIFSTLKNDFVLSSIAISILSFGCLNYVMDMVRVLKQNQNIIVTLKDGTILTPSNVVKMFYMQPFTQIYMLKFNQHLNQYQKFIISKQYNPFNMNSFLHI</sequence>
<evidence type="ECO:0000313" key="3">
    <source>
        <dbReference type="Proteomes" id="UP000695562"/>
    </source>
</evidence>
<reference evidence="2" key="1">
    <citation type="submission" date="2020-01" db="EMBL/GenBank/DDBJ databases">
        <title>Development of genomics and gene disruption for Polysphondylium violaceum indicates a role for the polyketide synthase stlB in stalk morphogenesis.</title>
        <authorList>
            <person name="Narita B."/>
            <person name="Kawabe Y."/>
            <person name="Kin K."/>
            <person name="Saito T."/>
            <person name="Gibbs R."/>
            <person name="Kuspa A."/>
            <person name="Muzny D."/>
            <person name="Queller D."/>
            <person name="Richards S."/>
            <person name="Strassman J."/>
            <person name="Sucgang R."/>
            <person name="Worley K."/>
            <person name="Schaap P."/>
        </authorList>
    </citation>
    <scope>NUCLEOTIDE SEQUENCE</scope>
    <source>
        <strain evidence="2">QSvi11</strain>
    </source>
</reference>
<name>A0A8J4PX72_9MYCE</name>
<keyword evidence="1" id="KW-0472">Membrane</keyword>
<evidence type="ECO:0000313" key="2">
    <source>
        <dbReference type="EMBL" id="KAF2075381.1"/>
    </source>
</evidence>
<feature type="transmembrane region" description="Helical" evidence="1">
    <location>
        <begin position="100"/>
        <end position="119"/>
    </location>
</feature>
<proteinExistence type="predicted"/>
<dbReference type="Proteomes" id="UP000695562">
    <property type="component" value="Unassembled WGS sequence"/>
</dbReference>
<comment type="caution">
    <text evidence="2">The sequence shown here is derived from an EMBL/GenBank/DDBJ whole genome shotgun (WGS) entry which is preliminary data.</text>
</comment>
<organism evidence="2 3">
    <name type="scientific">Polysphondylium violaceum</name>
    <dbReference type="NCBI Taxonomy" id="133409"/>
    <lineage>
        <taxon>Eukaryota</taxon>
        <taxon>Amoebozoa</taxon>
        <taxon>Evosea</taxon>
        <taxon>Eumycetozoa</taxon>
        <taxon>Dictyostelia</taxon>
        <taxon>Dictyosteliales</taxon>
        <taxon>Dictyosteliaceae</taxon>
        <taxon>Polysphondylium</taxon>
    </lineage>
</organism>
<keyword evidence="1" id="KW-0812">Transmembrane</keyword>
<keyword evidence="1" id="KW-1133">Transmembrane helix</keyword>